<dbReference type="SUPFAM" id="SSF47769">
    <property type="entry name" value="SAM/Pointed domain"/>
    <property type="match status" value="1"/>
</dbReference>
<evidence type="ECO:0000313" key="3">
    <source>
        <dbReference type="Proteomes" id="UP000053240"/>
    </source>
</evidence>
<evidence type="ECO:0000313" key="2">
    <source>
        <dbReference type="EMBL" id="KPJ20221.1"/>
    </source>
</evidence>
<dbReference type="InterPro" id="IPR013761">
    <property type="entry name" value="SAM/pointed_sf"/>
</dbReference>
<dbReference type="InterPro" id="IPR001660">
    <property type="entry name" value="SAM"/>
</dbReference>
<proteinExistence type="predicted"/>
<protein>
    <recommendedName>
        <fullName evidence="1">SAM domain-containing protein</fullName>
    </recommendedName>
</protein>
<dbReference type="STRING" id="76193.A0A0N1ICX2"/>
<dbReference type="EMBL" id="KQ459736">
    <property type="protein sequence ID" value="KPJ20221.1"/>
    <property type="molecule type" value="Genomic_DNA"/>
</dbReference>
<dbReference type="AlphaFoldDB" id="A0A0N1ICX2"/>
<organism evidence="2 3">
    <name type="scientific">Papilio machaon</name>
    <name type="common">Old World swallowtail butterfly</name>
    <dbReference type="NCBI Taxonomy" id="76193"/>
    <lineage>
        <taxon>Eukaryota</taxon>
        <taxon>Metazoa</taxon>
        <taxon>Ecdysozoa</taxon>
        <taxon>Arthropoda</taxon>
        <taxon>Hexapoda</taxon>
        <taxon>Insecta</taxon>
        <taxon>Pterygota</taxon>
        <taxon>Neoptera</taxon>
        <taxon>Endopterygota</taxon>
        <taxon>Lepidoptera</taxon>
        <taxon>Glossata</taxon>
        <taxon>Ditrysia</taxon>
        <taxon>Papilionoidea</taxon>
        <taxon>Papilionidae</taxon>
        <taxon>Papilioninae</taxon>
        <taxon>Papilio</taxon>
    </lineage>
</organism>
<gene>
    <name evidence="2" type="ORF">RR48_01789</name>
</gene>
<dbReference type="PROSITE" id="PS50105">
    <property type="entry name" value="SAM_DOMAIN"/>
    <property type="match status" value="1"/>
</dbReference>
<sequence>MGEIKEKGEQATKSKREIIIPRRQASVIVPERVPVYITPDKTTCIECGCFPKDTYVKNKKLLPCLKSPLTLYELSAKVVDNLPLPDAFTWSVEDVADWISDIGLPQYRTITSKVRQLYSTEFIKFARSIGLPPRKPLTHCTWFKSRTGPSWGIRNNWTRYQKPDFPKVKFGRVRIPKHVTYIPHYIPKGEETNERLVTRKFRLLTGLSESQHKIWVEDTTLKEKKRLPKKKTKKVQIKIYQVSDSLMPKKINLAGLTGRNLILARRKLPKTKFMP</sequence>
<feature type="domain" description="SAM" evidence="1">
    <location>
        <begin position="90"/>
        <end position="108"/>
    </location>
</feature>
<keyword evidence="3" id="KW-1185">Reference proteome</keyword>
<evidence type="ECO:0000259" key="1">
    <source>
        <dbReference type="PROSITE" id="PS50105"/>
    </source>
</evidence>
<dbReference type="InParanoid" id="A0A0N1ICX2"/>
<accession>A0A0N1ICX2</accession>
<dbReference type="Proteomes" id="UP000053240">
    <property type="component" value="Unassembled WGS sequence"/>
</dbReference>
<name>A0A0N1ICX2_PAPMA</name>
<reference evidence="2 3" key="1">
    <citation type="journal article" date="2015" name="Nat. Commun.">
        <title>Outbred genome sequencing and CRISPR/Cas9 gene editing in butterflies.</title>
        <authorList>
            <person name="Li X."/>
            <person name="Fan D."/>
            <person name="Zhang W."/>
            <person name="Liu G."/>
            <person name="Zhang L."/>
            <person name="Zhao L."/>
            <person name="Fang X."/>
            <person name="Chen L."/>
            <person name="Dong Y."/>
            <person name="Chen Y."/>
            <person name="Ding Y."/>
            <person name="Zhao R."/>
            <person name="Feng M."/>
            <person name="Zhu Y."/>
            <person name="Feng Y."/>
            <person name="Jiang X."/>
            <person name="Zhu D."/>
            <person name="Xiang H."/>
            <person name="Feng X."/>
            <person name="Li S."/>
            <person name="Wang J."/>
            <person name="Zhang G."/>
            <person name="Kronforst M.R."/>
            <person name="Wang W."/>
        </authorList>
    </citation>
    <scope>NUCLEOTIDE SEQUENCE [LARGE SCALE GENOMIC DNA]</scope>
    <source>
        <strain evidence="2">Ya'a_city_454_Pm</strain>
        <tissue evidence="2">Whole body</tissue>
    </source>
</reference>